<feature type="domain" description="3-hydroxyacyl-CoA dehydrogenase NAD binding" evidence="10">
    <location>
        <begin position="1"/>
        <end position="167"/>
    </location>
</feature>
<dbReference type="Gene3D" id="1.10.1040.10">
    <property type="entry name" value="N-(1-d-carboxylethyl)-l-norvaline Dehydrogenase, domain 2"/>
    <property type="match status" value="1"/>
</dbReference>
<proteinExistence type="inferred from homology"/>
<dbReference type="SUPFAM" id="SSF48179">
    <property type="entry name" value="6-phosphogluconate dehydrogenase C-terminal domain-like"/>
    <property type="match status" value="1"/>
</dbReference>
<evidence type="ECO:0000259" key="10">
    <source>
        <dbReference type="Pfam" id="PF02737"/>
    </source>
</evidence>
<evidence type="ECO:0000259" key="9">
    <source>
        <dbReference type="Pfam" id="PF00725"/>
    </source>
</evidence>
<evidence type="ECO:0000256" key="1">
    <source>
        <dbReference type="ARBA" id="ARBA00005005"/>
    </source>
</evidence>
<gene>
    <name evidence="11" type="ORF">PSAL00342_LOCUS4382</name>
</gene>
<dbReference type="PIRSF" id="PIRSF000105">
    <property type="entry name" value="HCDH"/>
    <property type="match status" value="1"/>
</dbReference>
<dbReference type="GO" id="GO:0016616">
    <property type="term" value="F:oxidoreductase activity, acting on the CH-OH group of donors, NAD or NADP as acceptor"/>
    <property type="evidence" value="ECO:0007669"/>
    <property type="project" value="InterPro"/>
</dbReference>
<evidence type="ECO:0000256" key="5">
    <source>
        <dbReference type="ARBA" id="ARBA00023709"/>
    </source>
</evidence>
<dbReference type="Gene3D" id="3.40.50.720">
    <property type="entry name" value="NAD(P)-binding Rossmann-like Domain"/>
    <property type="match status" value="1"/>
</dbReference>
<feature type="site" description="Important for catalytic activity" evidence="7">
    <location>
        <position position="127"/>
    </location>
</feature>
<comment type="catalytic activity">
    <reaction evidence="6">
        <text>a 4-saturated-(3S)-3-hydroxyacyl-CoA = a (3E)-enoyl-CoA + H2O</text>
        <dbReference type="Rhea" id="RHEA:20724"/>
        <dbReference type="ChEBI" id="CHEBI:15377"/>
        <dbReference type="ChEBI" id="CHEBI:58521"/>
        <dbReference type="ChEBI" id="CHEBI:137480"/>
        <dbReference type="EC" id="4.2.1.17"/>
    </reaction>
</comment>
<organism evidence="11">
    <name type="scientific">Picocystis salinarum</name>
    <dbReference type="NCBI Taxonomy" id="88271"/>
    <lineage>
        <taxon>Eukaryota</taxon>
        <taxon>Viridiplantae</taxon>
        <taxon>Chlorophyta</taxon>
        <taxon>Picocystophyceae</taxon>
        <taxon>Picocystales</taxon>
        <taxon>Picocystaceae</taxon>
        <taxon>Picocystis</taxon>
    </lineage>
</organism>
<evidence type="ECO:0000313" key="11">
    <source>
        <dbReference type="EMBL" id="CAE0610547.1"/>
    </source>
</evidence>
<dbReference type="InterPro" id="IPR006176">
    <property type="entry name" value="3-OHacyl-CoA_DH_NAD-bd"/>
</dbReference>
<feature type="domain" description="3-hydroxyacyl-CoA dehydrogenase C-terminal" evidence="9">
    <location>
        <begin position="173"/>
        <end position="269"/>
    </location>
</feature>
<evidence type="ECO:0008006" key="12">
    <source>
        <dbReference type="Google" id="ProtNLM"/>
    </source>
</evidence>
<feature type="binding site" evidence="8">
    <location>
        <position position="36"/>
    </location>
    <ligand>
        <name>CoA</name>
        <dbReference type="ChEBI" id="CHEBI:57287"/>
    </ligand>
</feature>
<evidence type="ECO:0000256" key="7">
    <source>
        <dbReference type="PIRSR" id="PIRSR000105-1"/>
    </source>
</evidence>
<dbReference type="InterPro" id="IPR022694">
    <property type="entry name" value="3-OHacyl-CoA_DH"/>
</dbReference>
<comment type="similarity">
    <text evidence="2">In the central section; belongs to the 3-hydroxyacyl-CoA dehydrogenase family.</text>
</comment>
<dbReference type="GO" id="GO:0070403">
    <property type="term" value="F:NAD+ binding"/>
    <property type="evidence" value="ECO:0007669"/>
    <property type="project" value="InterPro"/>
</dbReference>
<dbReference type="PANTHER" id="PTHR48075">
    <property type="entry name" value="3-HYDROXYACYL-COA DEHYDROGENASE FAMILY PROTEIN"/>
    <property type="match status" value="1"/>
</dbReference>
<name>A0A7S3UEQ6_9CHLO</name>
<accession>A0A7S3UEQ6</accession>
<dbReference type="InterPro" id="IPR013328">
    <property type="entry name" value="6PGD_dom2"/>
</dbReference>
<reference evidence="11" key="1">
    <citation type="submission" date="2021-01" db="EMBL/GenBank/DDBJ databases">
        <authorList>
            <person name="Corre E."/>
            <person name="Pelletier E."/>
            <person name="Niang G."/>
            <person name="Scheremetjew M."/>
            <person name="Finn R."/>
            <person name="Kale V."/>
            <person name="Holt S."/>
            <person name="Cochrane G."/>
            <person name="Meng A."/>
            <person name="Brown T."/>
            <person name="Cohen L."/>
        </authorList>
    </citation>
    <scope>NUCLEOTIDE SEQUENCE</scope>
    <source>
        <strain evidence="11">CCMP1897</strain>
    </source>
</reference>
<evidence type="ECO:0000256" key="2">
    <source>
        <dbReference type="ARBA" id="ARBA00007005"/>
    </source>
</evidence>
<evidence type="ECO:0000256" key="4">
    <source>
        <dbReference type="ARBA" id="ARBA00023002"/>
    </source>
</evidence>
<evidence type="ECO:0000256" key="3">
    <source>
        <dbReference type="ARBA" id="ARBA00009463"/>
    </source>
</evidence>
<dbReference type="GO" id="GO:0004300">
    <property type="term" value="F:enoyl-CoA hydratase activity"/>
    <property type="evidence" value="ECO:0007669"/>
    <property type="project" value="UniProtKB-EC"/>
</dbReference>
<dbReference type="EMBL" id="HBIS01004808">
    <property type="protein sequence ID" value="CAE0610547.1"/>
    <property type="molecule type" value="Transcribed_RNA"/>
</dbReference>
<protein>
    <recommendedName>
        <fullName evidence="12">3-hydroxybutyryl-CoA dehydrogenase</fullName>
    </recommendedName>
</protein>
<dbReference type="PROSITE" id="PS00067">
    <property type="entry name" value="3HCDH"/>
    <property type="match status" value="1"/>
</dbReference>
<keyword evidence="4" id="KW-0560">Oxidoreductase</keyword>
<dbReference type="GO" id="GO:0006631">
    <property type="term" value="P:fatty acid metabolic process"/>
    <property type="evidence" value="ECO:0007669"/>
    <property type="project" value="InterPro"/>
</dbReference>
<feature type="binding site" evidence="8">
    <location>
        <position position="43"/>
    </location>
    <ligand>
        <name>CoA</name>
        <dbReference type="ChEBI" id="CHEBI:57287"/>
    </ligand>
</feature>
<evidence type="ECO:0000256" key="8">
    <source>
        <dbReference type="PIRSR" id="PIRSR000105-3"/>
    </source>
</evidence>
<dbReference type="InterPro" id="IPR006108">
    <property type="entry name" value="3HC_DH_C"/>
</dbReference>
<dbReference type="Pfam" id="PF00725">
    <property type="entry name" value="3HCDH"/>
    <property type="match status" value="1"/>
</dbReference>
<feature type="binding site" evidence="8">
    <location>
        <position position="106"/>
    </location>
    <ligand>
        <name>CoA</name>
        <dbReference type="ChEBI" id="CHEBI:57287"/>
    </ligand>
</feature>
<dbReference type="InterPro" id="IPR006180">
    <property type="entry name" value="3-OHacyl-CoA_DH_CS"/>
</dbReference>
<evidence type="ECO:0000256" key="6">
    <source>
        <dbReference type="ARBA" id="ARBA00023717"/>
    </source>
</evidence>
<dbReference type="InterPro" id="IPR008927">
    <property type="entry name" value="6-PGluconate_DH-like_C_sf"/>
</dbReference>
<sequence length="276" mass="30132">MGSGIAEVAALANLEVVMVDKTDQALASGLQTIRESLERFVEKKALSNEQAQEAIRRIRVTTHLKEMADRDFVIEAIGEDEELKRTIFNKLDRITPKHAILATNTSALSITRIAGATKRPEKVLGVHFLNPPAIVKLVEITKGMGTDYDTYHATKELVESMGKVTCTSADRPGFIINRILMPMINEAFFVLMEGVSSAEEIDLGLQLGTNLPLGPLSLADFLGLDVCLSTLQSIHKGTGDSKYRPCPLLVQHVDAGKLGRKTGCGVYTYFTSGEKE</sequence>
<comment type="similarity">
    <text evidence="3">Belongs to the 3-hydroxyacyl-CoA dehydrogenase family.</text>
</comment>
<dbReference type="PANTHER" id="PTHR48075:SF5">
    <property type="entry name" value="3-HYDROXYBUTYRYL-COA DEHYDROGENASE"/>
    <property type="match status" value="1"/>
</dbReference>
<comment type="pathway">
    <text evidence="1">Lipid metabolism; fatty acid beta-oxidation.</text>
</comment>
<dbReference type="AlphaFoldDB" id="A0A7S3UEQ6"/>
<dbReference type="InterPro" id="IPR036291">
    <property type="entry name" value="NAD(P)-bd_dom_sf"/>
</dbReference>
<dbReference type="FunFam" id="3.40.50.720:FF:000009">
    <property type="entry name" value="Fatty oxidation complex, alpha subunit"/>
    <property type="match status" value="1"/>
</dbReference>
<dbReference type="Pfam" id="PF02737">
    <property type="entry name" value="3HCDH_N"/>
    <property type="match status" value="1"/>
</dbReference>
<dbReference type="SUPFAM" id="SSF51735">
    <property type="entry name" value="NAD(P)-binding Rossmann-fold domains"/>
    <property type="match status" value="1"/>
</dbReference>
<comment type="catalytic activity">
    <reaction evidence="5">
        <text>a (3S)-3-hydroxyacyl-CoA = a (2E)-enoyl-CoA + H2O</text>
        <dbReference type="Rhea" id="RHEA:16105"/>
        <dbReference type="ChEBI" id="CHEBI:15377"/>
        <dbReference type="ChEBI" id="CHEBI:57318"/>
        <dbReference type="ChEBI" id="CHEBI:58856"/>
        <dbReference type="EC" id="4.2.1.17"/>
    </reaction>
</comment>